<dbReference type="InterPro" id="IPR013826">
    <property type="entry name" value="Topo_IA_cen_sub3"/>
</dbReference>
<feature type="site" description="Interaction with DNA" evidence="8">
    <location>
        <position position="287"/>
    </location>
</feature>
<evidence type="ECO:0000256" key="2">
    <source>
        <dbReference type="ARBA" id="ARBA00009446"/>
    </source>
</evidence>
<dbReference type="CDD" id="cd00186">
    <property type="entry name" value="TOP1Ac"/>
    <property type="match status" value="1"/>
</dbReference>
<dbReference type="GO" id="GO:0003917">
    <property type="term" value="F:DNA topoisomerase type I (single strand cut, ATP-independent) activity"/>
    <property type="evidence" value="ECO:0007669"/>
    <property type="project" value="UniProtKB-UniRule"/>
</dbReference>
<feature type="domain" description="Topo IA-type catalytic" evidence="10">
    <location>
        <begin position="129"/>
        <end position="580"/>
    </location>
</feature>
<keyword evidence="3" id="KW-0479">Metal-binding</keyword>
<keyword evidence="5 8" id="KW-0799">Topoisomerase</keyword>
<evidence type="ECO:0000256" key="4">
    <source>
        <dbReference type="ARBA" id="ARBA00022842"/>
    </source>
</evidence>
<evidence type="ECO:0000259" key="10">
    <source>
        <dbReference type="PROSITE" id="PS52039"/>
    </source>
</evidence>
<reference evidence="11" key="2">
    <citation type="journal article" date="2021" name="PeerJ">
        <title>Extensive microbial diversity within the chicken gut microbiome revealed by metagenomics and culture.</title>
        <authorList>
            <person name="Gilroy R."/>
            <person name="Ravi A."/>
            <person name="Getino M."/>
            <person name="Pursley I."/>
            <person name="Horton D.L."/>
            <person name="Alikhan N.F."/>
            <person name="Baker D."/>
            <person name="Gharbi K."/>
            <person name="Hall N."/>
            <person name="Watson M."/>
            <person name="Adriaenssens E.M."/>
            <person name="Foster-Nyarko E."/>
            <person name="Jarju S."/>
            <person name="Secka A."/>
            <person name="Antonio M."/>
            <person name="Oren A."/>
            <person name="Chaudhuri R.R."/>
            <person name="La Ragione R."/>
            <person name="Hildebrand F."/>
            <person name="Pallen M.J."/>
        </authorList>
    </citation>
    <scope>NUCLEOTIDE SEQUENCE</scope>
    <source>
        <strain evidence="11">15467</strain>
    </source>
</reference>
<dbReference type="SMART" id="SM00437">
    <property type="entry name" value="TOP1Ac"/>
    <property type="match status" value="1"/>
</dbReference>
<dbReference type="CDD" id="cd03363">
    <property type="entry name" value="TOPRIM_TopoIA_TopoI"/>
    <property type="match status" value="1"/>
</dbReference>
<dbReference type="SMART" id="SM00436">
    <property type="entry name" value="TOP1Bc"/>
    <property type="match status" value="1"/>
</dbReference>
<dbReference type="InterPro" id="IPR005733">
    <property type="entry name" value="TopoI_bac-type"/>
</dbReference>
<gene>
    <name evidence="8 11" type="primary">topA</name>
    <name evidence="11" type="ORF">IAC68_00675</name>
</gene>
<keyword evidence="4" id="KW-0460">Magnesium</keyword>
<evidence type="ECO:0000259" key="9">
    <source>
        <dbReference type="PROSITE" id="PS50880"/>
    </source>
</evidence>
<dbReference type="GO" id="GO:0003677">
    <property type="term" value="F:DNA binding"/>
    <property type="evidence" value="ECO:0007669"/>
    <property type="project" value="UniProtKB-KW"/>
</dbReference>
<dbReference type="Proteomes" id="UP000823635">
    <property type="component" value="Unassembled WGS sequence"/>
</dbReference>
<dbReference type="EMBL" id="JADINB010000015">
    <property type="protein sequence ID" value="MBO8428435.1"/>
    <property type="molecule type" value="Genomic_DNA"/>
</dbReference>
<dbReference type="InterPro" id="IPR013825">
    <property type="entry name" value="Topo_IA_cen_sub2"/>
</dbReference>
<reference evidence="11" key="1">
    <citation type="submission" date="2020-10" db="EMBL/GenBank/DDBJ databases">
        <authorList>
            <person name="Gilroy R."/>
        </authorList>
    </citation>
    <scope>NUCLEOTIDE SEQUENCE</scope>
    <source>
        <strain evidence="11">15467</strain>
    </source>
</reference>
<dbReference type="InterPro" id="IPR025589">
    <property type="entry name" value="Toprim_C_rpt"/>
</dbReference>
<evidence type="ECO:0000256" key="7">
    <source>
        <dbReference type="ARBA" id="ARBA00023235"/>
    </source>
</evidence>
<dbReference type="InterPro" id="IPR034149">
    <property type="entry name" value="TOPRIM_TopoI"/>
</dbReference>
<evidence type="ECO:0000313" key="11">
    <source>
        <dbReference type="EMBL" id="MBO8428435.1"/>
    </source>
</evidence>
<feature type="region of interest" description="Interaction with DNA" evidence="8">
    <location>
        <begin position="163"/>
        <end position="168"/>
    </location>
</feature>
<dbReference type="Gene3D" id="3.40.50.140">
    <property type="match status" value="1"/>
</dbReference>
<organism evidence="11 12">
    <name type="scientific">Candidatus Egerieousia excrementavium</name>
    <dbReference type="NCBI Taxonomy" id="2840778"/>
    <lineage>
        <taxon>Bacteria</taxon>
        <taxon>Pseudomonadati</taxon>
        <taxon>Bacteroidota</taxon>
        <taxon>Bacteroidia</taxon>
        <taxon>Bacteroidales</taxon>
        <taxon>Candidatus Egerieousia</taxon>
    </lineage>
</organism>
<dbReference type="SMART" id="SM00493">
    <property type="entry name" value="TOPRIM"/>
    <property type="match status" value="1"/>
</dbReference>
<dbReference type="InterPro" id="IPR003601">
    <property type="entry name" value="Topo_IA_2"/>
</dbReference>
<dbReference type="NCBIfam" id="TIGR01051">
    <property type="entry name" value="topA_bact"/>
    <property type="match status" value="1"/>
</dbReference>
<name>A0A9D9GVA0_9BACT</name>
<comment type="caution">
    <text evidence="11">The sequence shown here is derived from an EMBL/GenBank/DDBJ whole genome shotgun (WGS) entry which is preliminary data.</text>
</comment>
<evidence type="ECO:0000256" key="5">
    <source>
        <dbReference type="ARBA" id="ARBA00023029"/>
    </source>
</evidence>
<feature type="site" description="Interaction with DNA" evidence="8">
    <location>
        <position position="481"/>
    </location>
</feature>
<evidence type="ECO:0000313" key="12">
    <source>
        <dbReference type="Proteomes" id="UP000823635"/>
    </source>
</evidence>
<dbReference type="InterPro" id="IPR000380">
    <property type="entry name" value="Topo_IA"/>
</dbReference>
<comment type="function">
    <text evidence="8">Releases the supercoiling and torsional tension of DNA, which is introduced during the DNA replication and transcription, by transiently cleaving and rejoining one strand of the DNA duplex. Introduces a single-strand break via transesterification at a target site in duplex DNA. The scissile phosphodiester is attacked by the catalytic tyrosine of the enzyme, resulting in the formation of a DNA-(5'-phosphotyrosyl)-enzyme intermediate and the expulsion of a 3'-OH DNA strand. The free DNA strand then undergoes passage around the unbroken strand, thus removing DNA supercoils. Finally, in the religation step, the DNA 3'-OH attacks the covalent intermediate to expel the active-site tyrosine and restore the DNA phosphodiester backbone.</text>
</comment>
<dbReference type="Gene3D" id="2.70.20.10">
    <property type="entry name" value="Topoisomerase I, domain 3"/>
    <property type="match status" value="1"/>
</dbReference>
<dbReference type="InterPro" id="IPR028612">
    <property type="entry name" value="Topoisom_1_IA"/>
</dbReference>
<comment type="subunit">
    <text evidence="8">Monomer.</text>
</comment>
<protein>
    <recommendedName>
        <fullName evidence="8">DNA topoisomerase 1</fullName>
        <ecNumber evidence="8">5.6.2.1</ecNumber>
    </recommendedName>
    <alternativeName>
        <fullName evidence="8">DNA topoisomerase I</fullName>
    </alternativeName>
</protein>
<dbReference type="Pfam" id="PF13368">
    <property type="entry name" value="Toprim_C_rpt"/>
    <property type="match status" value="3"/>
</dbReference>
<dbReference type="InterPro" id="IPR003602">
    <property type="entry name" value="Topo_IA_DNA-bd_dom"/>
</dbReference>
<dbReference type="HAMAP" id="MF_00952">
    <property type="entry name" value="Topoisom_1_prok"/>
    <property type="match status" value="1"/>
</dbReference>
<sequence length="773" mass="86822">MGENLVIVESPAKAKTIEGFLGKDFTVKSSFGHIRDLSKKHLGIDIEHGFKPDYLIPDDKKKVVQELKSLSEKASTIWLASDEDREGEAIAWHLQQVLGLKPEQVRRIVFHEITKSAILNAIENPREINSNLVMAQQARRILDRIVGFELSPILWKKVASNLSAGRVQSVAVRLIVEREREILAFNAEKFYKVTGRFRPEGKKALLDAVLDQKFEDAASAASFLEKCRESSFRIADIKKKDMTRCPAPPFTTSALQQEASRKLGFSVSQTMRIAQKLYESGLITYMRTDSTNLSQLALNTIKQVISATYGEEYSKTRQYKTKSKGAQEAHEAIRPTYPANATIEGTAQEKRLYSLIWKRCIASQMADAKIEKTNITIEGSAFPQHFICSGEQVVFDGFLKLYMEGRDDDPADEMAQEGQSSRLLPELEVSESFDRVEIAATERFGQRPPRYSEASLVKKLEELGIGRPSTYAPTITTITQRGYIVKEDREGSVRNYEKFLLKGEAIEKVQCSESFGSEKGKLFPQDIGMLVTDFLKSNFAEILDYGFTAKVEEDFDKIAAGKKVWNNVLESFYRPFHSQVEKTLRESAHKNAERVLGNDPKTGKILTVRLGKFGPLVQMGTNDDPEKKFAGLQKGQLIESITLEEALELFTLPRKVGQIDGKDVTASSGRFGPYIKYDGKYISIKNMFDPHSITLEQAAAVMEEHNKKEADKHIASFPEHDIEVINGRFGPYIKHGSLNYKIPKGTDAKALTADDCLQIISKQSPGSKSRKKK</sequence>
<dbReference type="GO" id="GO:0046872">
    <property type="term" value="F:metal ion binding"/>
    <property type="evidence" value="ECO:0007669"/>
    <property type="project" value="UniProtKB-KW"/>
</dbReference>
<feature type="active site" description="O-(5'-phospho-DNA)-tyrosine intermediate" evidence="8">
    <location>
        <position position="285"/>
    </location>
</feature>
<dbReference type="Pfam" id="PF01751">
    <property type="entry name" value="Toprim"/>
    <property type="match status" value="1"/>
</dbReference>
<dbReference type="InterPro" id="IPR013824">
    <property type="entry name" value="Topo_IA_cen_sub1"/>
</dbReference>
<proteinExistence type="inferred from homology"/>
<dbReference type="PANTHER" id="PTHR42785">
    <property type="entry name" value="DNA TOPOISOMERASE, TYPE IA, CORE"/>
    <property type="match status" value="1"/>
</dbReference>
<keyword evidence="7 8" id="KW-0413">Isomerase</keyword>
<keyword evidence="6 8" id="KW-0238">DNA-binding</keyword>
<feature type="site" description="Interaction with DNA" evidence="8">
    <location>
        <position position="140"/>
    </location>
</feature>
<dbReference type="EC" id="5.6.2.1" evidence="8"/>
<dbReference type="PRINTS" id="PR00417">
    <property type="entry name" value="PRTPISMRASEI"/>
</dbReference>
<evidence type="ECO:0000256" key="3">
    <source>
        <dbReference type="ARBA" id="ARBA00022723"/>
    </source>
</evidence>
<feature type="domain" description="Toprim" evidence="9">
    <location>
        <begin position="3"/>
        <end position="113"/>
    </location>
</feature>
<dbReference type="PANTHER" id="PTHR42785:SF1">
    <property type="entry name" value="DNA TOPOISOMERASE"/>
    <property type="match status" value="1"/>
</dbReference>
<dbReference type="Pfam" id="PF01131">
    <property type="entry name" value="Topoisom_bac"/>
    <property type="match status" value="1"/>
</dbReference>
<dbReference type="InterPro" id="IPR023406">
    <property type="entry name" value="Topo_IA_AS"/>
</dbReference>
<dbReference type="InterPro" id="IPR006171">
    <property type="entry name" value="TOPRIM_dom"/>
</dbReference>
<dbReference type="SUPFAM" id="SSF56712">
    <property type="entry name" value="Prokaryotic type I DNA topoisomerase"/>
    <property type="match status" value="1"/>
</dbReference>
<dbReference type="InterPro" id="IPR023405">
    <property type="entry name" value="Topo_IA_core_domain"/>
</dbReference>
<dbReference type="Gene3D" id="1.10.460.10">
    <property type="entry name" value="Topoisomerase I, domain 2"/>
    <property type="match status" value="2"/>
</dbReference>
<evidence type="ECO:0000256" key="6">
    <source>
        <dbReference type="ARBA" id="ARBA00023125"/>
    </source>
</evidence>
<feature type="site" description="Interaction with DNA" evidence="8">
    <location>
        <position position="139"/>
    </location>
</feature>
<dbReference type="AlphaFoldDB" id="A0A9D9GVA0"/>
<accession>A0A9D9GVA0</accession>
<evidence type="ECO:0000256" key="1">
    <source>
        <dbReference type="ARBA" id="ARBA00000213"/>
    </source>
</evidence>
<dbReference type="PROSITE" id="PS50880">
    <property type="entry name" value="TOPRIM"/>
    <property type="match status" value="1"/>
</dbReference>
<dbReference type="InterPro" id="IPR013497">
    <property type="entry name" value="Topo_IA_cen"/>
</dbReference>
<dbReference type="Gene3D" id="1.10.290.10">
    <property type="entry name" value="Topoisomerase I, domain 4"/>
    <property type="match status" value="1"/>
</dbReference>
<feature type="site" description="Interaction with DNA" evidence="8">
    <location>
        <position position="33"/>
    </location>
</feature>
<dbReference type="PROSITE" id="PS00396">
    <property type="entry name" value="TOPO_IA_1"/>
    <property type="match status" value="1"/>
</dbReference>
<evidence type="ECO:0000256" key="8">
    <source>
        <dbReference type="HAMAP-Rule" id="MF_00952"/>
    </source>
</evidence>
<dbReference type="PROSITE" id="PS52039">
    <property type="entry name" value="TOPO_IA_2"/>
    <property type="match status" value="1"/>
</dbReference>
<comment type="catalytic activity">
    <reaction evidence="1 8">
        <text>ATP-independent breakage of single-stranded DNA, followed by passage and rejoining.</text>
        <dbReference type="EC" id="5.6.2.1"/>
    </reaction>
</comment>
<feature type="site" description="Interaction with DNA" evidence="8">
    <location>
        <position position="155"/>
    </location>
</feature>
<feature type="site" description="Interaction with DNA" evidence="8">
    <location>
        <position position="143"/>
    </location>
</feature>
<dbReference type="GO" id="GO:0006265">
    <property type="term" value="P:DNA topological change"/>
    <property type="evidence" value="ECO:0007669"/>
    <property type="project" value="UniProtKB-UniRule"/>
</dbReference>
<comment type="caution">
    <text evidence="8">Lacks conserved residue(s) required for the propagation of feature annotation.</text>
</comment>
<comment type="similarity">
    <text evidence="2 8">Belongs to the type IA topoisomerase family.</text>
</comment>